<comment type="caution">
    <text evidence="2">The sequence shown here is derived from an EMBL/GenBank/DDBJ whole genome shotgun (WGS) entry which is preliminary data.</text>
</comment>
<accession>A0ABU3T1R6</accession>
<dbReference type="RefSeq" id="WP_316027715.1">
    <property type="nucleotide sequence ID" value="NZ_JAWDIO010000002.1"/>
</dbReference>
<sequence length="317" mass="35594">MRNVNKLQSIALAVGLTLGFAANADVRLNNKGFYELDVEPLDAFSLAEYYDYNARFSDFPVGVKKAGDFLFEPFDLQSFQDLCVVTKPIKLKPLLNNKKRIIFAVGNPKTVETLDGSFKINGFRVGNRSNDEKISSYALDLDPDTGGTFSVYKFYNEKTATRAASLDNLAANYTKKEIKSEDFYFRMVLGSDITWFEIWPVSDHANSPRQRVNRTVLFTGFNANSVSHSIKGDTPDEEFGTYKIMTPRQAALFIGEDHHSKKDGRGVKTTTTLGNEESNIDKLVSCTLFKEKVTEHYVKPVNESYDPINGSDPILPE</sequence>
<evidence type="ECO:0000256" key="1">
    <source>
        <dbReference type="SAM" id="SignalP"/>
    </source>
</evidence>
<name>A0ABU3T1R6_9ALTE</name>
<keyword evidence="3" id="KW-1185">Reference proteome</keyword>
<organism evidence="2 3">
    <name type="scientific">Paraglaciecola aquimarina</name>
    <dbReference type="NCBI Taxonomy" id="1235557"/>
    <lineage>
        <taxon>Bacteria</taxon>
        <taxon>Pseudomonadati</taxon>
        <taxon>Pseudomonadota</taxon>
        <taxon>Gammaproteobacteria</taxon>
        <taxon>Alteromonadales</taxon>
        <taxon>Alteromonadaceae</taxon>
        <taxon>Paraglaciecola</taxon>
    </lineage>
</organism>
<evidence type="ECO:0000313" key="2">
    <source>
        <dbReference type="EMBL" id="MDU0356212.1"/>
    </source>
</evidence>
<keyword evidence="1" id="KW-0732">Signal</keyword>
<dbReference type="Proteomes" id="UP001247805">
    <property type="component" value="Unassembled WGS sequence"/>
</dbReference>
<protein>
    <submittedName>
        <fullName evidence="2">Uncharacterized protein</fullName>
    </submittedName>
</protein>
<evidence type="ECO:0000313" key="3">
    <source>
        <dbReference type="Proteomes" id="UP001247805"/>
    </source>
</evidence>
<dbReference type="EMBL" id="JAWDIO010000002">
    <property type="protein sequence ID" value="MDU0356212.1"/>
    <property type="molecule type" value="Genomic_DNA"/>
</dbReference>
<reference evidence="2 3" key="1">
    <citation type="submission" date="2023-10" db="EMBL/GenBank/DDBJ databases">
        <title>Glaciecola aquimarina strain GGW-M5 nov., isolated from a coastal seawater.</title>
        <authorList>
            <person name="Bayburt H."/>
            <person name="Kim J.M."/>
            <person name="Choi B.J."/>
            <person name="Jeon C.O."/>
        </authorList>
    </citation>
    <scope>NUCLEOTIDE SEQUENCE [LARGE SCALE GENOMIC DNA]</scope>
    <source>
        <strain evidence="2 3">KCTC 32108</strain>
    </source>
</reference>
<feature type="chain" id="PRO_5046590016" evidence="1">
    <location>
        <begin position="25"/>
        <end position="317"/>
    </location>
</feature>
<gene>
    <name evidence="2" type="ORF">RS130_22085</name>
</gene>
<feature type="signal peptide" evidence="1">
    <location>
        <begin position="1"/>
        <end position="24"/>
    </location>
</feature>
<proteinExistence type="predicted"/>